<evidence type="ECO:0000313" key="1">
    <source>
        <dbReference type="EMBL" id="BAC99548.1"/>
    </source>
</evidence>
<organism evidence="1 2">
    <name type="scientific">Oryza sativa subsp. japonica</name>
    <name type="common">Rice</name>
    <dbReference type="NCBI Taxonomy" id="39947"/>
    <lineage>
        <taxon>Eukaryota</taxon>
        <taxon>Viridiplantae</taxon>
        <taxon>Streptophyta</taxon>
        <taxon>Embryophyta</taxon>
        <taxon>Tracheophyta</taxon>
        <taxon>Spermatophyta</taxon>
        <taxon>Magnoliopsida</taxon>
        <taxon>Liliopsida</taxon>
        <taxon>Poales</taxon>
        <taxon>Poaceae</taxon>
        <taxon>BOP clade</taxon>
        <taxon>Oryzoideae</taxon>
        <taxon>Oryzeae</taxon>
        <taxon>Oryzinae</taxon>
        <taxon>Oryza</taxon>
        <taxon>Oryza sativa</taxon>
    </lineage>
</organism>
<reference evidence="2" key="2">
    <citation type="journal article" date="2008" name="Nucleic Acids Res.">
        <title>The rice annotation project database (RAP-DB): 2008 update.</title>
        <authorList>
            <consortium name="The rice annotation project (RAP)"/>
        </authorList>
    </citation>
    <scope>GENOME REANNOTATION</scope>
    <source>
        <strain evidence="2">cv. Nipponbare</strain>
    </source>
</reference>
<proteinExistence type="predicted"/>
<protein>
    <submittedName>
        <fullName evidence="1">Uncharacterized protein</fullName>
    </submittedName>
</protein>
<reference evidence="2" key="1">
    <citation type="journal article" date="2005" name="Nature">
        <title>The map-based sequence of the rice genome.</title>
        <authorList>
            <consortium name="International rice genome sequencing project (IRGSP)"/>
            <person name="Matsumoto T."/>
            <person name="Wu J."/>
            <person name="Kanamori H."/>
            <person name="Katayose Y."/>
            <person name="Fujisawa M."/>
            <person name="Namiki N."/>
            <person name="Mizuno H."/>
            <person name="Yamamoto K."/>
            <person name="Antonio B.A."/>
            <person name="Baba T."/>
            <person name="Sakata K."/>
            <person name="Nagamura Y."/>
            <person name="Aoki H."/>
            <person name="Arikawa K."/>
            <person name="Arita K."/>
            <person name="Bito T."/>
            <person name="Chiden Y."/>
            <person name="Fujitsuka N."/>
            <person name="Fukunaka R."/>
            <person name="Hamada M."/>
            <person name="Harada C."/>
            <person name="Hayashi A."/>
            <person name="Hijishita S."/>
            <person name="Honda M."/>
            <person name="Hosokawa S."/>
            <person name="Ichikawa Y."/>
            <person name="Idonuma A."/>
            <person name="Iijima M."/>
            <person name="Ikeda M."/>
            <person name="Ikeno M."/>
            <person name="Ito K."/>
            <person name="Ito S."/>
            <person name="Ito T."/>
            <person name="Ito Y."/>
            <person name="Ito Y."/>
            <person name="Iwabuchi A."/>
            <person name="Kamiya K."/>
            <person name="Karasawa W."/>
            <person name="Kurita K."/>
            <person name="Katagiri S."/>
            <person name="Kikuta A."/>
            <person name="Kobayashi H."/>
            <person name="Kobayashi N."/>
            <person name="Machita K."/>
            <person name="Maehara T."/>
            <person name="Masukawa M."/>
            <person name="Mizubayashi T."/>
            <person name="Mukai Y."/>
            <person name="Nagasaki H."/>
            <person name="Nagata Y."/>
            <person name="Naito S."/>
            <person name="Nakashima M."/>
            <person name="Nakama Y."/>
            <person name="Nakamichi Y."/>
            <person name="Nakamura M."/>
            <person name="Meguro A."/>
            <person name="Negishi M."/>
            <person name="Ohta I."/>
            <person name="Ohta T."/>
            <person name="Okamoto M."/>
            <person name="Ono N."/>
            <person name="Saji S."/>
            <person name="Sakaguchi M."/>
            <person name="Sakai K."/>
            <person name="Shibata M."/>
            <person name="Shimokawa T."/>
            <person name="Song J."/>
            <person name="Takazaki Y."/>
            <person name="Terasawa K."/>
            <person name="Tsugane M."/>
            <person name="Tsuji K."/>
            <person name="Ueda S."/>
            <person name="Waki K."/>
            <person name="Yamagata H."/>
            <person name="Yamamoto M."/>
            <person name="Yamamoto S."/>
            <person name="Yamane H."/>
            <person name="Yoshiki S."/>
            <person name="Yoshihara R."/>
            <person name="Yukawa K."/>
            <person name="Zhong H."/>
            <person name="Yano M."/>
            <person name="Yuan Q."/>
            <person name="Ouyang S."/>
            <person name="Liu J."/>
            <person name="Jones K.M."/>
            <person name="Gansberger K."/>
            <person name="Moffat K."/>
            <person name="Hill J."/>
            <person name="Bera J."/>
            <person name="Fadrosh D."/>
            <person name="Jin S."/>
            <person name="Johri S."/>
            <person name="Kim M."/>
            <person name="Overton L."/>
            <person name="Reardon M."/>
            <person name="Tsitrin T."/>
            <person name="Vuong H."/>
            <person name="Weaver B."/>
            <person name="Ciecko A."/>
            <person name="Tallon L."/>
            <person name="Jackson J."/>
            <person name="Pai G."/>
            <person name="Aken S.V."/>
            <person name="Utterback T."/>
            <person name="Reidmuller S."/>
            <person name="Feldblyum T."/>
            <person name="Hsiao J."/>
            <person name="Zismann V."/>
            <person name="Iobst S."/>
            <person name="de Vazeille A.R."/>
            <person name="Buell C.R."/>
            <person name="Ying K."/>
            <person name="Li Y."/>
            <person name="Lu T."/>
            <person name="Huang Y."/>
            <person name="Zhao Q."/>
            <person name="Feng Q."/>
            <person name="Zhang L."/>
            <person name="Zhu J."/>
            <person name="Weng Q."/>
            <person name="Mu J."/>
            <person name="Lu Y."/>
            <person name="Fan D."/>
            <person name="Liu Y."/>
            <person name="Guan J."/>
            <person name="Zhang Y."/>
            <person name="Yu S."/>
            <person name="Liu X."/>
            <person name="Zhang Y."/>
            <person name="Hong G."/>
            <person name="Han B."/>
            <person name="Choisne N."/>
            <person name="Demange N."/>
            <person name="Orjeda G."/>
            <person name="Samain S."/>
            <person name="Cattolico L."/>
            <person name="Pelletier E."/>
            <person name="Couloux A."/>
            <person name="Segurens B."/>
            <person name="Wincker P."/>
            <person name="D'Hont A."/>
            <person name="Scarpelli C."/>
            <person name="Weissenbach J."/>
            <person name="Salanoubat M."/>
            <person name="Quetier F."/>
            <person name="Yu Y."/>
            <person name="Kim H.R."/>
            <person name="Rambo T."/>
            <person name="Currie J."/>
            <person name="Collura K."/>
            <person name="Luo M."/>
            <person name="Yang T."/>
            <person name="Ammiraju J.S.S."/>
            <person name="Engler F."/>
            <person name="Soderlund C."/>
            <person name="Wing R.A."/>
            <person name="Palmer L.E."/>
            <person name="de la Bastide M."/>
            <person name="Spiegel L."/>
            <person name="Nascimento L."/>
            <person name="Zutavern T."/>
            <person name="O'Shaughnessy A."/>
            <person name="Dike S."/>
            <person name="Dedhia N."/>
            <person name="Preston R."/>
            <person name="Balija V."/>
            <person name="McCombie W.R."/>
            <person name="Chow T."/>
            <person name="Chen H."/>
            <person name="Chung M."/>
            <person name="Chen C."/>
            <person name="Shaw J."/>
            <person name="Wu H."/>
            <person name="Hsiao K."/>
            <person name="Chao Y."/>
            <person name="Chu M."/>
            <person name="Cheng C."/>
            <person name="Hour A."/>
            <person name="Lee P."/>
            <person name="Lin S."/>
            <person name="Lin Y."/>
            <person name="Liou J."/>
            <person name="Liu S."/>
            <person name="Hsing Y."/>
            <person name="Raghuvanshi S."/>
            <person name="Mohanty A."/>
            <person name="Bharti A.K."/>
            <person name="Gaur A."/>
            <person name="Gupta V."/>
            <person name="Kumar D."/>
            <person name="Ravi V."/>
            <person name="Vij S."/>
            <person name="Kapur A."/>
            <person name="Khurana P."/>
            <person name="Khurana P."/>
            <person name="Khurana J.P."/>
            <person name="Tyagi A.K."/>
            <person name="Gaikwad K."/>
            <person name="Singh A."/>
            <person name="Dalal V."/>
            <person name="Srivastava S."/>
            <person name="Dixit A."/>
            <person name="Pal A.K."/>
            <person name="Ghazi I.A."/>
            <person name="Yadav M."/>
            <person name="Pandit A."/>
            <person name="Bhargava A."/>
            <person name="Sureshbabu K."/>
            <person name="Batra K."/>
            <person name="Sharma T.R."/>
            <person name="Mohapatra T."/>
            <person name="Singh N.K."/>
            <person name="Messing J."/>
            <person name="Nelson A.B."/>
            <person name="Fuks G."/>
            <person name="Kavchok S."/>
            <person name="Keizer G."/>
            <person name="Linton E."/>
            <person name="Llaca V."/>
            <person name="Song R."/>
            <person name="Tanyolac B."/>
            <person name="Young S."/>
            <person name="Ho-Il K."/>
            <person name="Hahn J.H."/>
            <person name="Sangsakoo G."/>
            <person name="Vanavichit A."/>
            <person name="de Mattos Luiz.A.T."/>
            <person name="Zimmer P.D."/>
            <person name="Malone G."/>
            <person name="Dellagostin O."/>
            <person name="de Oliveira A.C."/>
            <person name="Bevan M."/>
            <person name="Bancroft I."/>
            <person name="Minx P."/>
            <person name="Cordum H."/>
            <person name="Wilson R."/>
            <person name="Cheng Z."/>
            <person name="Jin W."/>
            <person name="Jiang J."/>
            <person name="Leong S.A."/>
            <person name="Iwama H."/>
            <person name="Gojobori T."/>
            <person name="Itoh T."/>
            <person name="Niimura Y."/>
            <person name="Fujii Y."/>
            <person name="Habara T."/>
            <person name="Sakai H."/>
            <person name="Sato Y."/>
            <person name="Wilson G."/>
            <person name="Kumar K."/>
            <person name="McCouch S."/>
            <person name="Juretic N."/>
            <person name="Hoen D."/>
            <person name="Wright S."/>
            <person name="Bruskiewich R."/>
            <person name="Bureau T."/>
            <person name="Miyao A."/>
            <person name="Hirochika H."/>
            <person name="Nishikawa T."/>
            <person name="Kadowaki K."/>
            <person name="Sugiura M."/>
            <person name="Burr B."/>
            <person name="Sasaki T."/>
        </authorList>
    </citation>
    <scope>NUCLEOTIDE SEQUENCE [LARGE SCALE GENOMIC DNA]</scope>
    <source>
        <strain evidence="2">cv. Nipponbare</strain>
    </source>
</reference>
<evidence type="ECO:0000313" key="2">
    <source>
        <dbReference type="Proteomes" id="UP000000763"/>
    </source>
</evidence>
<gene>
    <name evidence="1" type="primary">P0462E11.14</name>
</gene>
<dbReference type="EMBL" id="AP004560">
    <property type="protein sequence ID" value="BAC99548.1"/>
    <property type="molecule type" value="Genomic_DNA"/>
</dbReference>
<name>Q6ZCP1_ORYSJ</name>
<accession>Q6ZCP1</accession>
<dbReference type="AlphaFoldDB" id="Q6ZCP1"/>
<dbReference type="Proteomes" id="UP000000763">
    <property type="component" value="Chromosome 8"/>
</dbReference>
<sequence>MDRMVIKPAAVCSEKEDNERMQKAASTFHPTLWGDFFVDYQPPNKSQCLNEQKNHKYGINKKTIPDLQFQF</sequence>